<protein>
    <submittedName>
        <fullName evidence="1">Uncharacterized protein</fullName>
    </submittedName>
</protein>
<dbReference type="EMBL" id="RDQH01000340">
    <property type="protein sequence ID" value="RXH76830.1"/>
    <property type="molecule type" value="Genomic_DNA"/>
</dbReference>
<dbReference type="Proteomes" id="UP000290289">
    <property type="component" value="Chromosome 14"/>
</dbReference>
<proteinExistence type="predicted"/>
<evidence type="ECO:0000313" key="1">
    <source>
        <dbReference type="EMBL" id="RXH76830.1"/>
    </source>
</evidence>
<gene>
    <name evidence="1" type="ORF">DVH24_019718</name>
</gene>
<sequence>MSAIRRHYDHHRVFGVFNFKISSSSSNNSMKRGFMDTIDQICLQKSSTWNGPRGSSLSSSSSTTTPVVIKAPAAKSRIIKGPFLNRGIENGVRSISFAGRVFVQSSVPLRYELTSAVVINGYVEKTEPKAAEIKDDCEYEDKLVILPPKSMLESNEITLPVEKPPVSARFSHRKPARSIPEARICRNGGNLLSRKLSAFCSTKPSEDAHQLLRKIKLSS</sequence>
<accession>A0A498I150</accession>
<reference evidence="1 2" key="1">
    <citation type="submission" date="2018-10" db="EMBL/GenBank/DDBJ databases">
        <title>A high-quality apple genome assembly.</title>
        <authorList>
            <person name="Hu J."/>
        </authorList>
    </citation>
    <scope>NUCLEOTIDE SEQUENCE [LARGE SCALE GENOMIC DNA]</scope>
    <source>
        <strain evidence="2">cv. HFTH1</strain>
        <tissue evidence="1">Young leaf</tissue>
    </source>
</reference>
<dbReference type="AlphaFoldDB" id="A0A498I150"/>
<name>A0A498I150_MALDO</name>
<comment type="caution">
    <text evidence="1">The sequence shown here is derived from an EMBL/GenBank/DDBJ whole genome shotgun (WGS) entry which is preliminary data.</text>
</comment>
<organism evidence="1 2">
    <name type="scientific">Malus domestica</name>
    <name type="common">Apple</name>
    <name type="synonym">Pyrus malus</name>
    <dbReference type="NCBI Taxonomy" id="3750"/>
    <lineage>
        <taxon>Eukaryota</taxon>
        <taxon>Viridiplantae</taxon>
        <taxon>Streptophyta</taxon>
        <taxon>Embryophyta</taxon>
        <taxon>Tracheophyta</taxon>
        <taxon>Spermatophyta</taxon>
        <taxon>Magnoliopsida</taxon>
        <taxon>eudicotyledons</taxon>
        <taxon>Gunneridae</taxon>
        <taxon>Pentapetalae</taxon>
        <taxon>rosids</taxon>
        <taxon>fabids</taxon>
        <taxon>Rosales</taxon>
        <taxon>Rosaceae</taxon>
        <taxon>Amygdaloideae</taxon>
        <taxon>Maleae</taxon>
        <taxon>Malus</taxon>
    </lineage>
</organism>
<evidence type="ECO:0000313" key="2">
    <source>
        <dbReference type="Proteomes" id="UP000290289"/>
    </source>
</evidence>
<keyword evidence="2" id="KW-1185">Reference proteome</keyword>